<organism evidence="2 3">
    <name type="scientific">Planococcus chinensis</name>
    <dbReference type="NCBI Taxonomy" id="272917"/>
    <lineage>
        <taxon>Bacteria</taxon>
        <taxon>Bacillati</taxon>
        <taxon>Bacillota</taxon>
        <taxon>Bacilli</taxon>
        <taxon>Bacillales</taxon>
        <taxon>Caryophanaceae</taxon>
        <taxon>Planococcus</taxon>
    </lineage>
</organism>
<feature type="region of interest" description="Disordered" evidence="1">
    <location>
        <begin position="30"/>
        <end position="56"/>
    </location>
</feature>
<protein>
    <recommendedName>
        <fullName evidence="4">YfhD family protein</fullName>
    </recommendedName>
</protein>
<evidence type="ECO:0000313" key="3">
    <source>
        <dbReference type="Proteomes" id="UP001597273"/>
    </source>
</evidence>
<dbReference type="EMBL" id="JBHUFW010000004">
    <property type="protein sequence ID" value="MFD1862168.1"/>
    <property type="molecule type" value="Genomic_DNA"/>
</dbReference>
<reference evidence="3" key="1">
    <citation type="journal article" date="2019" name="Int. J. Syst. Evol. Microbiol.">
        <title>The Global Catalogue of Microorganisms (GCM) 10K type strain sequencing project: providing services to taxonomists for standard genome sequencing and annotation.</title>
        <authorList>
            <consortium name="The Broad Institute Genomics Platform"/>
            <consortium name="The Broad Institute Genome Sequencing Center for Infectious Disease"/>
            <person name="Wu L."/>
            <person name="Ma J."/>
        </authorList>
    </citation>
    <scope>NUCLEOTIDE SEQUENCE [LARGE SCALE GENOMIC DNA]</scope>
    <source>
        <strain evidence="3">CGMCC 1.15475</strain>
    </source>
</reference>
<keyword evidence="3" id="KW-1185">Reference proteome</keyword>
<evidence type="ECO:0000313" key="2">
    <source>
        <dbReference type="EMBL" id="MFD1862168.1"/>
    </source>
</evidence>
<evidence type="ECO:0000256" key="1">
    <source>
        <dbReference type="SAM" id="MobiDB-lite"/>
    </source>
</evidence>
<evidence type="ECO:0008006" key="4">
    <source>
        <dbReference type="Google" id="ProtNLM"/>
    </source>
</evidence>
<sequence>MVRKQVDPVEIDRQFDEDYSAALNMIGEGAPDYAAAQDDSVPEEMKREERKAQDLH</sequence>
<feature type="compositionally biased region" description="Basic and acidic residues" evidence="1">
    <location>
        <begin position="43"/>
        <end position="56"/>
    </location>
</feature>
<dbReference type="RefSeq" id="WP_204890788.1">
    <property type="nucleotide sequence ID" value="NZ_JBHUFW010000004.1"/>
</dbReference>
<dbReference type="Proteomes" id="UP001597273">
    <property type="component" value="Unassembled WGS sequence"/>
</dbReference>
<proteinExistence type="predicted"/>
<accession>A0ABW4QFA3</accession>
<comment type="caution">
    <text evidence="2">The sequence shown here is derived from an EMBL/GenBank/DDBJ whole genome shotgun (WGS) entry which is preliminary data.</text>
</comment>
<gene>
    <name evidence="2" type="ORF">ACFSDB_04465</name>
</gene>
<name>A0ABW4QFA3_9BACL</name>